<keyword evidence="2" id="KW-1185">Reference proteome</keyword>
<reference evidence="1 2" key="1">
    <citation type="submission" date="2019-01" db="EMBL/GenBank/DDBJ databases">
        <authorList>
            <person name="Sayadi A."/>
        </authorList>
    </citation>
    <scope>NUCLEOTIDE SEQUENCE [LARGE SCALE GENOMIC DNA]</scope>
</reference>
<evidence type="ECO:0000313" key="2">
    <source>
        <dbReference type="Proteomes" id="UP000410492"/>
    </source>
</evidence>
<dbReference type="InterPro" id="IPR036393">
    <property type="entry name" value="AceGlu_kinase-like_sf"/>
</dbReference>
<accession>A0A653DVU2</accession>
<dbReference type="Gene3D" id="3.40.1160.10">
    <property type="entry name" value="Acetylglutamate kinase-like"/>
    <property type="match status" value="1"/>
</dbReference>
<dbReference type="OrthoDB" id="1934954at2759"/>
<dbReference type="GO" id="GO:0004350">
    <property type="term" value="F:glutamate-5-semialdehyde dehydrogenase activity"/>
    <property type="evidence" value="ECO:0007669"/>
    <property type="project" value="TreeGrafter"/>
</dbReference>
<dbReference type="Proteomes" id="UP000410492">
    <property type="component" value="Unassembled WGS sequence"/>
</dbReference>
<name>A0A653DVU2_CALMS</name>
<gene>
    <name evidence="1" type="ORF">CALMAC_LOCUS20878</name>
</gene>
<organism evidence="1 2">
    <name type="scientific">Callosobruchus maculatus</name>
    <name type="common">Southern cowpea weevil</name>
    <name type="synonym">Pulse bruchid</name>
    <dbReference type="NCBI Taxonomy" id="64391"/>
    <lineage>
        <taxon>Eukaryota</taxon>
        <taxon>Metazoa</taxon>
        <taxon>Ecdysozoa</taxon>
        <taxon>Arthropoda</taxon>
        <taxon>Hexapoda</taxon>
        <taxon>Insecta</taxon>
        <taxon>Pterygota</taxon>
        <taxon>Neoptera</taxon>
        <taxon>Endopterygota</taxon>
        <taxon>Coleoptera</taxon>
        <taxon>Polyphaga</taxon>
        <taxon>Cucujiformia</taxon>
        <taxon>Chrysomeloidea</taxon>
        <taxon>Chrysomelidae</taxon>
        <taxon>Bruchinae</taxon>
        <taxon>Bruchini</taxon>
        <taxon>Callosobruchus</taxon>
    </lineage>
</organism>
<dbReference type="PANTHER" id="PTHR11063">
    <property type="entry name" value="GLUTAMATE SEMIALDEHYDE DEHYDROGENASE"/>
    <property type="match status" value="1"/>
</dbReference>
<evidence type="ECO:0008006" key="3">
    <source>
        <dbReference type="Google" id="ProtNLM"/>
    </source>
</evidence>
<feature type="non-terminal residue" evidence="1">
    <location>
        <position position="103"/>
    </location>
</feature>
<protein>
    <recommendedName>
        <fullName evidence="3">Aspartate/glutamate/uridylate kinase domain-containing protein</fullName>
    </recommendedName>
</protein>
<dbReference type="EMBL" id="CAACVG010015275">
    <property type="protein sequence ID" value="VEN64329.1"/>
    <property type="molecule type" value="Genomic_DNA"/>
</dbReference>
<dbReference type="PANTHER" id="PTHR11063:SF8">
    <property type="entry name" value="DELTA-1-PYRROLINE-5-CARBOXYLATE SYNTHASE"/>
    <property type="match status" value="1"/>
</dbReference>
<sequence length="103" mass="11320">MLRQRLFSFSGVGLITVNGRAAAVTLRPATLSGFRNASSKPKPVAGLDKKSFIDRRPTTFSDRSQLKLARRLVVKLGSAVITREDEYGLALGRLASIVEQVRY</sequence>
<proteinExistence type="predicted"/>
<dbReference type="GO" id="GO:0005739">
    <property type="term" value="C:mitochondrion"/>
    <property type="evidence" value="ECO:0007669"/>
    <property type="project" value="TreeGrafter"/>
</dbReference>
<evidence type="ECO:0000313" key="1">
    <source>
        <dbReference type="EMBL" id="VEN64329.1"/>
    </source>
</evidence>
<dbReference type="AlphaFoldDB" id="A0A653DVU2"/>